<keyword evidence="2" id="KW-0812">Transmembrane</keyword>
<evidence type="ECO:0008006" key="5">
    <source>
        <dbReference type="Google" id="ProtNLM"/>
    </source>
</evidence>
<proteinExistence type="predicted"/>
<evidence type="ECO:0000256" key="1">
    <source>
        <dbReference type="SAM" id="MobiDB-lite"/>
    </source>
</evidence>
<evidence type="ECO:0000313" key="4">
    <source>
        <dbReference type="Proteomes" id="UP000675409"/>
    </source>
</evidence>
<feature type="region of interest" description="Disordered" evidence="1">
    <location>
        <begin position="1"/>
        <end position="28"/>
    </location>
</feature>
<gene>
    <name evidence="3" type="ORF">HGK34_15290</name>
</gene>
<dbReference type="RefSeq" id="WP_201848928.1">
    <property type="nucleotide sequence ID" value="NZ_JABBYC010000032.1"/>
</dbReference>
<evidence type="ECO:0000256" key="2">
    <source>
        <dbReference type="SAM" id="Phobius"/>
    </source>
</evidence>
<reference evidence="3 4" key="1">
    <citation type="journal article" date="2021" name="Arch. Microbiol.">
        <title>Myceligenerans indicum sp. nov., an actinobacterium isolated from mangrove sediment of Sundarbans, India.</title>
        <authorList>
            <person name="Asha K."/>
            <person name="Bhadury P."/>
        </authorList>
    </citation>
    <scope>NUCLEOTIDE SEQUENCE [LARGE SCALE GENOMIC DNA]</scope>
    <source>
        <strain evidence="3 4">I2</strain>
    </source>
</reference>
<organism evidence="3 4">
    <name type="scientific">Myceligenerans indicum</name>
    <dbReference type="NCBI Taxonomy" id="2593663"/>
    <lineage>
        <taxon>Bacteria</taxon>
        <taxon>Bacillati</taxon>
        <taxon>Actinomycetota</taxon>
        <taxon>Actinomycetes</taxon>
        <taxon>Micrococcales</taxon>
        <taxon>Promicromonosporaceae</taxon>
        <taxon>Myceligenerans</taxon>
    </lineage>
</organism>
<sequence>MSDTPSTAPEPGSDPVHPADQAPDARLPLRDVVSPADVRRAPRVGRFLLAGAVVGTVIGLGLGLFVVGTPEAQGMLKPGVYVAVITAFTGTLTTLVAGLLAVLADRRSVRRYERGRSRRRA</sequence>
<keyword evidence="4" id="KW-1185">Reference proteome</keyword>
<feature type="transmembrane region" description="Helical" evidence="2">
    <location>
        <begin position="80"/>
        <end position="104"/>
    </location>
</feature>
<keyword evidence="2" id="KW-1133">Transmembrane helix</keyword>
<keyword evidence="2" id="KW-0472">Membrane</keyword>
<name>A0ABS1LPB4_9MICO</name>
<comment type="caution">
    <text evidence="3">The sequence shown here is derived from an EMBL/GenBank/DDBJ whole genome shotgun (WGS) entry which is preliminary data.</text>
</comment>
<feature type="transmembrane region" description="Helical" evidence="2">
    <location>
        <begin position="47"/>
        <end position="68"/>
    </location>
</feature>
<evidence type="ECO:0000313" key="3">
    <source>
        <dbReference type="EMBL" id="MBL0887628.1"/>
    </source>
</evidence>
<protein>
    <recommendedName>
        <fullName evidence="5">Potassium transporter Trk</fullName>
    </recommendedName>
</protein>
<accession>A0ABS1LPB4</accession>
<dbReference type="Proteomes" id="UP000675409">
    <property type="component" value="Unassembled WGS sequence"/>
</dbReference>
<dbReference type="EMBL" id="JABBYC010000032">
    <property type="protein sequence ID" value="MBL0887628.1"/>
    <property type="molecule type" value="Genomic_DNA"/>
</dbReference>